<evidence type="ECO:0000256" key="4">
    <source>
        <dbReference type="ARBA" id="ARBA00023155"/>
    </source>
</evidence>
<feature type="DNA-binding region" description="Homeobox" evidence="7">
    <location>
        <begin position="37"/>
        <end position="96"/>
    </location>
</feature>
<feature type="compositionally biased region" description="Polar residues" evidence="9">
    <location>
        <begin position="166"/>
        <end position="192"/>
    </location>
</feature>
<evidence type="ECO:0000256" key="6">
    <source>
        <dbReference type="ARBA" id="ARBA00038425"/>
    </source>
</evidence>
<feature type="compositionally biased region" description="Basic and acidic residues" evidence="9">
    <location>
        <begin position="9"/>
        <end position="18"/>
    </location>
</feature>
<evidence type="ECO:0000256" key="3">
    <source>
        <dbReference type="ARBA" id="ARBA00023125"/>
    </source>
</evidence>
<evidence type="ECO:0000313" key="11">
    <source>
        <dbReference type="EMBL" id="KAJ6222873.1"/>
    </source>
</evidence>
<keyword evidence="5 7" id="KW-0539">Nucleus</keyword>
<feature type="region of interest" description="Disordered" evidence="9">
    <location>
        <begin position="161"/>
        <end position="279"/>
    </location>
</feature>
<feature type="compositionally biased region" description="Polar residues" evidence="9">
    <location>
        <begin position="202"/>
        <end position="213"/>
    </location>
</feature>
<dbReference type="OMA" id="PRIAVKC"/>
<comment type="caution">
    <text evidence="11">The sequence shown here is derived from an EMBL/GenBank/DDBJ whole genome shotgun (WGS) entry which is preliminary data.</text>
</comment>
<comment type="similarity">
    <text evidence="6">Belongs to the Msh homeobox family.</text>
</comment>
<dbReference type="InterPro" id="IPR050674">
    <property type="entry name" value="Msh_Homeobox_Regulators"/>
</dbReference>
<reference evidence="11" key="1">
    <citation type="submission" date="2022-12" db="EMBL/GenBank/DDBJ databases">
        <title>Genome assemblies of Blomia tropicalis.</title>
        <authorList>
            <person name="Cui Y."/>
        </authorList>
    </citation>
    <scope>NUCLEOTIDE SEQUENCE</scope>
    <source>
        <tissue evidence="11">Adult mites</tissue>
    </source>
</reference>
<dbReference type="PANTHER" id="PTHR24338:SF0">
    <property type="entry name" value="MUSCLE SEGMENTATION HOMEOBOX"/>
    <property type="match status" value="1"/>
</dbReference>
<dbReference type="GO" id="GO:0000977">
    <property type="term" value="F:RNA polymerase II transcription regulatory region sequence-specific DNA binding"/>
    <property type="evidence" value="ECO:0007669"/>
    <property type="project" value="TreeGrafter"/>
</dbReference>
<evidence type="ECO:0000256" key="9">
    <source>
        <dbReference type="SAM" id="MobiDB-lite"/>
    </source>
</evidence>
<gene>
    <name evidence="11" type="ORF">RDWZM_001418</name>
</gene>
<dbReference type="PRINTS" id="PR00024">
    <property type="entry name" value="HOMEOBOX"/>
</dbReference>
<evidence type="ECO:0000313" key="12">
    <source>
        <dbReference type="Proteomes" id="UP001142055"/>
    </source>
</evidence>
<dbReference type="SMART" id="SM00389">
    <property type="entry name" value="HOX"/>
    <property type="match status" value="1"/>
</dbReference>
<evidence type="ECO:0000256" key="8">
    <source>
        <dbReference type="RuleBase" id="RU000682"/>
    </source>
</evidence>
<dbReference type="SUPFAM" id="SSF46689">
    <property type="entry name" value="Homeodomain-like"/>
    <property type="match status" value="1"/>
</dbReference>
<feature type="region of interest" description="Disordered" evidence="9">
    <location>
        <begin position="1"/>
        <end position="24"/>
    </location>
</feature>
<dbReference type="PANTHER" id="PTHR24338">
    <property type="entry name" value="HOMEOBOX PROTEIN MSX"/>
    <property type="match status" value="1"/>
</dbReference>
<dbReference type="PROSITE" id="PS00027">
    <property type="entry name" value="HOMEOBOX_1"/>
    <property type="match status" value="1"/>
</dbReference>
<evidence type="ECO:0000256" key="7">
    <source>
        <dbReference type="PROSITE-ProRule" id="PRU00108"/>
    </source>
</evidence>
<dbReference type="InterPro" id="IPR020479">
    <property type="entry name" value="HD_metazoa"/>
</dbReference>
<organism evidence="11 12">
    <name type="scientific">Blomia tropicalis</name>
    <name type="common">Mite</name>
    <dbReference type="NCBI Taxonomy" id="40697"/>
    <lineage>
        <taxon>Eukaryota</taxon>
        <taxon>Metazoa</taxon>
        <taxon>Ecdysozoa</taxon>
        <taxon>Arthropoda</taxon>
        <taxon>Chelicerata</taxon>
        <taxon>Arachnida</taxon>
        <taxon>Acari</taxon>
        <taxon>Acariformes</taxon>
        <taxon>Sarcoptiformes</taxon>
        <taxon>Astigmata</taxon>
        <taxon>Glycyphagoidea</taxon>
        <taxon>Echimyopodidae</taxon>
        <taxon>Blomia</taxon>
    </lineage>
</organism>
<dbReference type="AlphaFoldDB" id="A0A9Q0MAK8"/>
<dbReference type="InterPro" id="IPR009057">
    <property type="entry name" value="Homeodomain-like_sf"/>
</dbReference>
<dbReference type="Proteomes" id="UP001142055">
    <property type="component" value="Chromosome 1"/>
</dbReference>
<comment type="subcellular location">
    <subcellularLocation>
        <location evidence="1 7 8">Nucleus</location>
    </subcellularLocation>
</comment>
<evidence type="ECO:0000259" key="10">
    <source>
        <dbReference type="PROSITE" id="PS50071"/>
    </source>
</evidence>
<dbReference type="GO" id="GO:0048598">
    <property type="term" value="P:embryonic morphogenesis"/>
    <property type="evidence" value="ECO:0007669"/>
    <property type="project" value="TreeGrafter"/>
</dbReference>
<dbReference type="Pfam" id="PF00046">
    <property type="entry name" value="Homeodomain"/>
    <property type="match status" value="1"/>
</dbReference>
<dbReference type="PROSITE" id="PS50071">
    <property type="entry name" value="HOMEOBOX_2"/>
    <property type="match status" value="1"/>
</dbReference>
<keyword evidence="2" id="KW-0217">Developmental protein</keyword>
<dbReference type="EMBL" id="JAPWDV010000001">
    <property type="protein sequence ID" value="KAJ6222873.1"/>
    <property type="molecule type" value="Genomic_DNA"/>
</dbReference>
<dbReference type="InterPro" id="IPR001356">
    <property type="entry name" value="HD"/>
</dbReference>
<sequence length="279" mass="30253">MFANVGELRNNEEQHGQEPGDPPRIAVKCALRKHKSNRKPRTPFTTQQLLALERKFRSKQYLSIAERAEFSNSLSLTETQVKIWFQNRRAKEKRITTNLFLFPSEQRLKEAEIEKLRLSARPFPGPFGPFGGIPAGHPAFVNFNGNMAAVAAAIQATNQVNGGGPNANTGGKTSQPQSNQLGSPTTQQSTPLNMFGPFNGPFRQQSMSPTSALVTPPLSTSNPNSQTSTTENTGRSCGSSNSSASNSQISSTSPQSPSSSSSRRHQSTIDSPKHGKSQQ</sequence>
<evidence type="ECO:0000256" key="5">
    <source>
        <dbReference type="ARBA" id="ARBA00023242"/>
    </source>
</evidence>
<keyword evidence="4 7" id="KW-0371">Homeobox</keyword>
<keyword evidence="12" id="KW-1185">Reference proteome</keyword>
<evidence type="ECO:0000256" key="1">
    <source>
        <dbReference type="ARBA" id="ARBA00004123"/>
    </source>
</evidence>
<dbReference type="GO" id="GO:0000981">
    <property type="term" value="F:DNA-binding transcription factor activity, RNA polymerase II-specific"/>
    <property type="evidence" value="ECO:0007669"/>
    <property type="project" value="InterPro"/>
</dbReference>
<proteinExistence type="inferred from homology"/>
<protein>
    <recommendedName>
        <fullName evidence="10">Homeobox domain-containing protein</fullName>
    </recommendedName>
</protein>
<dbReference type="GO" id="GO:0005634">
    <property type="term" value="C:nucleus"/>
    <property type="evidence" value="ECO:0007669"/>
    <property type="project" value="UniProtKB-SubCell"/>
</dbReference>
<feature type="domain" description="Homeobox" evidence="10">
    <location>
        <begin position="35"/>
        <end position="95"/>
    </location>
</feature>
<evidence type="ECO:0000256" key="2">
    <source>
        <dbReference type="ARBA" id="ARBA00022473"/>
    </source>
</evidence>
<accession>A0A9Q0MAK8</accession>
<dbReference type="CDD" id="cd00086">
    <property type="entry name" value="homeodomain"/>
    <property type="match status" value="1"/>
</dbReference>
<name>A0A9Q0MAK8_BLOTA</name>
<keyword evidence="3 7" id="KW-0238">DNA-binding</keyword>
<dbReference type="InterPro" id="IPR017970">
    <property type="entry name" value="Homeobox_CS"/>
</dbReference>
<dbReference type="Gene3D" id="1.10.10.60">
    <property type="entry name" value="Homeodomain-like"/>
    <property type="match status" value="1"/>
</dbReference>
<feature type="compositionally biased region" description="Low complexity" evidence="9">
    <location>
        <begin position="215"/>
        <end position="261"/>
    </location>
</feature>